<feature type="transmembrane region" description="Helical" evidence="1">
    <location>
        <begin position="41"/>
        <end position="63"/>
    </location>
</feature>
<dbReference type="Proteomes" id="UP000181936">
    <property type="component" value="Chromosome"/>
</dbReference>
<keyword evidence="3" id="KW-1185">Reference proteome</keyword>
<proteinExistence type="predicted"/>
<keyword evidence="1" id="KW-1133">Transmembrane helix</keyword>
<sequence length="71" mass="8492">MKNNRLRILWIIPNVFCYIMCLALFIFIVSNVQGLMEINQFFIYLFLDILLLFISILGSFRIISWMEQGKL</sequence>
<dbReference type="STRING" id="1547283.A9C19_13400"/>
<evidence type="ECO:0000256" key="1">
    <source>
        <dbReference type="SAM" id="Phobius"/>
    </source>
</evidence>
<keyword evidence="1" id="KW-0812">Transmembrane</keyword>
<keyword evidence="1" id="KW-0472">Membrane</keyword>
<dbReference type="EMBL" id="CP016020">
    <property type="protein sequence ID" value="APH05666.1"/>
    <property type="molecule type" value="Genomic_DNA"/>
</dbReference>
<organism evidence="2 3">
    <name type="scientific">Bacillus weihaiensis</name>
    <dbReference type="NCBI Taxonomy" id="1547283"/>
    <lineage>
        <taxon>Bacteria</taxon>
        <taxon>Bacillati</taxon>
        <taxon>Bacillota</taxon>
        <taxon>Bacilli</taxon>
        <taxon>Bacillales</taxon>
        <taxon>Bacillaceae</taxon>
        <taxon>Bacillus</taxon>
    </lineage>
</organism>
<gene>
    <name evidence="2" type="ORF">A9C19_13400</name>
</gene>
<dbReference type="KEGG" id="bwh:A9C19_13400"/>
<feature type="transmembrane region" description="Helical" evidence="1">
    <location>
        <begin position="7"/>
        <end position="29"/>
    </location>
</feature>
<accession>A0A1L3MTL0</accession>
<evidence type="ECO:0000313" key="2">
    <source>
        <dbReference type="EMBL" id="APH05666.1"/>
    </source>
</evidence>
<evidence type="ECO:0000313" key="3">
    <source>
        <dbReference type="Proteomes" id="UP000181936"/>
    </source>
</evidence>
<protein>
    <submittedName>
        <fullName evidence="2">Uncharacterized protein</fullName>
    </submittedName>
</protein>
<name>A0A1L3MTL0_9BACI</name>
<reference evidence="2 3" key="1">
    <citation type="journal article" date="2016" name="Sci. Rep.">
        <title>Complete genome sequence and transcriptomic analysis of a novel marine strain Bacillus weihaiensis reveals the mechanism of brown algae degradation.</title>
        <authorList>
            <person name="Zhu Y."/>
            <person name="Chen P."/>
            <person name="Bao Y."/>
            <person name="Men Y."/>
            <person name="Zeng Y."/>
            <person name="Yang J."/>
            <person name="Sun J."/>
            <person name="Sun Y."/>
        </authorList>
    </citation>
    <scope>NUCLEOTIDE SEQUENCE [LARGE SCALE GENOMIC DNA]</scope>
    <source>
        <strain evidence="2 3">Alg07</strain>
    </source>
</reference>
<dbReference type="AlphaFoldDB" id="A0A1L3MTL0"/>